<dbReference type="GO" id="GO:0005886">
    <property type="term" value="C:plasma membrane"/>
    <property type="evidence" value="ECO:0007669"/>
    <property type="project" value="UniProtKB-SubCell"/>
</dbReference>
<evidence type="ECO:0000256" key="2">
    <source>
        <dbReference type="ARBA" id="ARBA00009784"/>
    </source>
</evidence>
<feature type="transmembrane region" description="Helical" evidence="7">
    <location>
        <begin position="184"/>
        <end position="206"/>
    </location>
</feature>
<dbReference type="PANTHER" id="PTHR33508">
    <property type="entry name" value="UPF0056 MEMBRANE PROTEIN YHCE"/>
    <property type="match status" value="1"/>
</dbReference>
<sequence length="207" mass="22155">MEFLKAFISLLVLINPIGAIPLFISLTHAQSRVEKKRTIRVAAIAVALVIIISAFIGEFVIKLFGISMASFRTGGGILLLLLSISMLNAQLAPSRQTPEETDEAEHKHSIGVVPLAIPLLTGPGAISTVIIYTDRIRHWWEYSYMVGAGVVIGLITFAALNLADPISRLVGKTGINISTRLMGLLLSAVGIEFICAGLVELLPGLAK</sequence>
<evidence type="ECO:0000256" key="4">
    <source>
        <dbReference type="ARBA" id="ARBA00022692"/>
    </source>
</evidence>
<feature type="transmembrane region" description="Helical" evidence="7">
    <location>
        <begin position="6"/>
        <end position="26"/>
    </location>
</feature>
<organism evidence="8 9">
    <name type="scientific">Chitinivorax tropicus</name>
    <dbReference type="NCBI Taxonomy" id="714531"/>
    <lineage>
        <taxon>Bacteria</taxon>
        <taxon>Pseudomonadati</taxon>
        <taxon>Pseudomonadota</taxon>
        <taxon>Betaproteobacteria</taxon>
        <taxon>Chitinivorax</taxon>
    </lineage>
</organism>
<evidence type="ECO:0000256" key="3">
    <source>
        <dbReference type="ARBA" id="ARBA00022475"/>
    </source>
</evidence>
<evidence type="ECO:0000256" key="5">
    <source>
        <dbReference type="ARBA" id="ARBA00022989"/>
    </source>
</evidence>
<dbReference type="AlphaFoldDB" id="A0A840MSW4"/>
<keyword evidence="3" id="KW-1003">Cell membrane</keyword>
<dbReference type="EMBL" id="JACHHY010000026">
    <property type="protein sequence ID" value="MBB5020179.1"/>
    <property type="molecule type" value="Genomic_DNA"/>
</dbReference>
<comment type="subcellular location">
    <subcellularLocation>
        <location evidence="1 7">Cell membrane</location>
        <topology evidence="1 7">Multi-pass membrane protein</topology>
    </subcellularLocation>
</comment>
<feature type="transmembrane region" description="Helical" evidence="7">
    <location>
        <begin position="110"/>
        <end position="132"/>
    </location>
</feature>
<keyword evidence="4 7" id="KW-0812">Transmembrane</keyword>
<evidence type="ECO:0000256" key="1">
    <source>
        <dbReference type="ARBA" id="ARBA00004651"/>
    </source>
</evidence>
<gene>
    <name evidence="8" type="ORF">HNQ59_003493</name>
</gene>
<comment type="similarity">
    <text evidence="2 7">Belongs to the UPF0056 (MarC) family.</text>
</comment>
<dbReference type="NCBIfam" id="NF008320">
    <property type="entry name" value="PRK11111.1"/>
    <property type="match status" value="1"/>
</dbReference>
<reference evidence="8 9" key="1">
    <citation type="submission" date="2020-08" db="EMBL/GenBank/DDBJ databases">
        <title>Genomic Encyclopedia of Type Strains, Phase IV (KMG-IV): sequencing the most valuable type-strain genomes for metagenomic binning, comparative biology and taxonomic classification.</title>
        <authorList>
            <person name="Goeker M."/>
        </authorList>
    </citation>
    <scope>NUCLEOTIDE SEQUENCE [LARGE SCALE GENOMIC DNA]</scope>
    <source>
        <strain evidence="8 9">DSM 27165</strain>
    </source>
</reference>
<feature type="transmembrane region" description="Helical" evidence="7">
    <location>
        <begin position="69"/>
        <end position="89"/>
    </location>
</feature>
<dbReference type="InterPro" id="IPR002771">
    <property type="entry name" value="Multi_antbiot-R_MarC"/>
</dbReference>
<keyword evidence="9" id="KW-1185">Reference proteome</keyword>
<accession>A0A840MSW4</accession>
<feature type="transmembrane region" description="Helical" evidence="7">
    <location>
        <begin position="38"/>
        <end position="57"/>
    </location>
</feature>
<feature type="transmembrane region" description="Helical" evidence="7">
    <location>
        <begin position="144"/>
        <end position="163"/>
    </location>
</feature>
<dbReference type="Proteomes" id="UP000575898">
    <property type="component" value="Unassembled WGS sequence"/>
</dbReference>
<evidence type="ECO:0000256" key="6">
    <source>
        <dbReference type="ARBA" id="ARBA00023136"/>
    </source>
</evidence>
<evidence type="ECO:0000313" key="8">
    <source>
        <dbReference type="EMBL" id="MBB5020179.1"/>
    </source>
</evidence>
<keyword evidence="5 7" id="KW-1133">Transmembrane helix</keyword>
<protein>
    <recommendedName>
        <fullName evidence="7">UPF0056 membrane protein</fullName>
    </recommendedName>
</protein>
<keyword evidence="6 7" id="KW-0472">Membrane</keyword>
<comment type="caution">
    <text evidence="8">The sequence shown here is derived from an EMBL/GenBank/DDBJ whole genome shotgun (WGS) entry which is preliminary data.</text>
</comment>
<dbReference type="Pfam" id="PF01914">
    <property type="entry name" value="MarC"/>
    <property type="match status" value="1"/>
</dbReference>
<dbReference type="NCBIfam" id="TIGR00427">
    <property type="entry name" value="NAAT family transporter"/>
    <property type="match status" value="1"/>
</dbReference>
<evidence type="ECO:0000256" key="7">
    <source>
        <dbReference type="RuleBase" id="RU362048"/>
    </source>
</evidence>
<dbReference type="PANTHER" id="PTHR33508:SF1">
    <property type="entry name" value="UPF0056 MEMBRANE PROTEIN YHCE"/>
    <property type="match status" value="1"/>
</dbReference>
<proteinExistence type="inferred from homology"/>
<name>A0A840MSW4_9PROT</name>
<dbReference type="RefSeq" id="WP_184041585.1">
    <property type="nucleotide sequence ID" value="NZ_JACHHY010000026.1"/>
</dbReference>
<evidence type="ECO:0000313" key="9">
    <source>
        <dbReference type="Proteomes" id="UP000575898"/>
    </source>
</evidence>